<proteinExistence type="predicted"/>
<evidence type="ECO:0000313" key="2">
    <source>
        <dbReference type="EMBL" id="OGZ24252.1"/>
    </source>
</evidence>
<feature type="domain" description="DUF6938" evidence="1">
    <location>
        <begin position="249"/>
        <end position="302"/>
    </location>
</feature>
<organism evidence="2 3">
    <name type="scientific">Candidatus Nealsonbacteria bacterium RIFCSPLOWO2_01_FULL_43_32</name>
    <dbReference type="NCBI Taxonomy" id="1801672"/>
    <lineage>
        <taxon>Bacteria</taxon>
        <taxon>Candidatus Nealsoniibacteriota</taxon>
    </lineage>
</organism>
<name>A0A1G2EF67_9BACT</name>
<dbReference type="InterPro" id="IPR054218">
    <property type="entry name" value="DUF6938"/>
</dbReference>
<dbReference type="EMBL" id="MHMH01000015">
    <property type="protein sequence ID" value="OGZ24252.1"/>
    <property type="molecule type" value="Genomic_DNA"/>
</dbReference>
<sequence length="423" mass="48743">MDKKAWVIAVDMGYGHQRTAYPLRHLAFEGKVINANNYEGIPKRDKEIWQKAKNGYEFISAFRRTPVIGPLVFGAFNKLQRILSFYPKRDLSEPNFQLRQTLAPIQKGWGRDLIETLRLRSGREPLPLIATFFTAVFMAEYFKYPGEIYCVVCDTDISRTWAPLRPQKSKIKYFTPTARVAERLQLYGVRPENIFLTGYPLPQENIGSEKTEILKEDLKHRLVNLDPRGRYFKNYQDLIELKLGKLPKKSNHPLTVMFAVGGAGAQREIGVKIVNHLAKKIKSGQVKVILVAGVREKIRNYFRGKTRGLDIEIIFDENITNYFQKFNQALRKTDILWTKPSELSFYSALGLPIVIAPPIGSQEEFNQRWLLNSGFGILQKDVNYLEQWLFDWLDQGYLAECAMQGFVEGEKLGTFNIQKICFG</sequence>
<evidence type="ECO:0000259" key="1">
    <source>
        <dbReference type="Pfam" id="PF22053"/>
    </source>
</evidence>
<dbReference type="Proteomes" id="UP000178647">
    <property type="component" value="Unassembled WGS sequence"/>
</dbReference>
<comment type="caution">
    <text evidence="2">The sequence shown here is derived from an EMBL/GenBank/DDBJ whole genome shotgun (WGS) entry which is preliminary data.</text>
</comment>
<evidence type="ECO:0000313" key="3">
    <source>
        <dbReference type="Proteomes" id="UP000178647"/>
    </source>
</evidence>
<reference evidence="2 3" key="1">
    <citation type="journal article" date="2016" name="Nat. Commun.">
        <title>Thousands of microbial genomes shed light on interconnected biogeochemical processes in an aquifer system.</title>
        <authorList>
            <person name="Anantharaman K."/>
            <person name="Brown C.T."/>
            <person name="Hug L.A."/>
            <person name="Sharon I."/>
            <person name="Castelle C.J."/>
            <person name="Probst A.J."/>
            <person name="Thomas B.C."/>
            <person name="Singh A."/>
            <person name="Wilkins M.J."/>
            <person name="Karaoz U."/>
            <person name="Brodie E.L."/>
            <person name="Williams K.H."/>
            <person name="Hubbard S.S."/>
            <person name="Banfield J.F."/>
        </authorList>
    </citation>
    <scope>NUCLEOTIDE SEQUENCE [LARGE SCALE GENOMIC DNA]</scope>
</reference>
<dbReference type="AlphaFoldDB" id="A0A1G2EF67"/>
<gene>
    <name evidence="2" type="ORF">A2896_00175</name>
</gene>
<protein>
    <recommendedName>
        <fullName evidence="1">DUF6938 domain-containing protein</fullName>
    </recommendedName>
</protein>
<dbReference type="STRING" id="1801672.A2896_00175"/>
<dbReference type="Pfam" id="PF22053">
    <property type="entry name" value="DUF6938"/>
    <property type="match status" value="1"/>
</dbReference>
<accession>A0A1G2EF67</accession>